<dbReference type="GO" id="GO:0006744">
    <property type="term" value="P:ubiquinone biosynthetic process"/>
    <property type="evidence" value="ECO:0007669"/>
    <property type="project" value="UniProtKB-KW"/>
</dbReference>
<reference evidence="8 9" key="1">
    <citation type="submission" date="2015-02" db="EMBL/GenBank/DDBJ databases">
        <title>Genome Sequencing of Rickettsiales.</title>
        <authorList>
            <person name="Daugherty S.C."/>
            <person name="Su Q."/>
            <person name="Abolude K."/>
            <person name="Beier-Sexton M."/>
            <person name="Carlyon J.A."/>
            <person name="Carter R."/>
            <person name="Day N.P."/>
            <person name="Dumler S.J."/>
            <person name="Dyachenko V."/>
            <person name="Godinez A."/>
            <person name="Kurtti T.J."/>
            <person name="Lichay M."/>
            <person name="Mullins K.E."/>
            <person name="Ott S."/>
            <person name="Pappas-Brown V."/>
            <person name="Paris D.H."/>
            <person name="Patel P."/>
            <person name="Richards A.L."/>
            <person name="Sadzewicz L."/>
            <person name="Sears K."/>
            <person name="Seidman D."/>
            <person name="Sengamalay N."/>
            <person name="Stenos J."/>
            <person name="Tallon L.J."/>
            <person name="Vincent G."/>
            <person name="Fraser C.M."/>
            <person name="Munderloh U."/>
            <person name="Dunning-Hotopp J.C."/>
        </authorList>
    </citation>
    <scope>NUCLEOTIDE SEQUENCE [LARGE SCALE GENOMIC DNA]</scope>
    <source>
        <strain evidence="8 9">Fuller</strain>
    </source>
</reference>
<keyword evidence="3" id="KW-0831">Ubiquinone biosynthesis</keyword>
<evidence type="ECO:0000256" key="3">
    <source>
        <dbReference type="ARBA" id="ARBA00022688"/>
    </source>
</evidence>
<dbReference type="PATRIC" id="fig|1359168.3.peg.512"/>
<dbReference type="STRING" id="1359168.OCHUTO_0136"/>
<keyword evidence="9" id="KW-1185">Reference proteome</keyword>
<dbReference type="PANTHER" id="PTHR21427">
    <property type="entry name" value="UBIQUINONE BIOSYNTHESIS PROTEIN COQ9, MITOCHONDRIAL"/>
    <property type="match status" value="1"/>
</dbReference>
<dbReference type="RefSeq" id="WP_045796939.1">
    <property type="nucleotide sequence ID" value="NZ_LANP01000002.1"/>
</dbReference>
<evidence type="ECO:0000259" key="7">
    <source>
        <dbReference type="Pfam" id="PF08511"/>
    </source>
</evidence>
<proteinExistence type="inferred from homology"/>
<feature type="domain" description="COQ9 C-terminal" evidence="7">
    <location>
        <begin position="110"/>
        <end position="177"/>
    </location>
</feature>
<evidence type="ECO:0000256" key="5">
    <source>
        <dbReference type="ARBA" id="ARBA00023121"/>
    </source>
</evidence>
<dbReference type="GO" id="GO:0008289">
    <property type="term" value="F:lipid binding"/>
    <property type="evidence" value="ECO:0007669"/>
    <property type="project" value="UniProtKB-KW"/>
</dbReference>
<dbReference type="Pfam" id="PF08511">
    <property type="entry name" value="COQ9"/>
    <property type="match status" value="1"/>
</dbReference>
<evidence type="ECO:0000256" key="2">
    <source>
        <dbReference type="ARBA" id="ARBA00010766"/>
    </source>
</evidence>
<evidence type="ECO:0000256" key="6">
    <source>
        <dbReference type="ARBA" id="ARBA00058104"/>
    </source>
</evidence>
<evidence type="ECO:0000256" key="4">
    <source>
        <dbReference type="ARBA" id="ARBA00022946"/>
    </source>
</evidence>
<dbReference type="Proteomes" id="UP000033616">
    <property type="component" value="Unassembled WGS sequence"/>
</dbReference>
<dbReference type="InterPro" id="IPR013718">
    <property type="entry name" value="COQ9_C"/>
</dbReference>
<comment type="function">
    <text evidence="6">Membrane-associated protein that warps the membrane surface to access and bind aromatic isoprenes with high specificity, including ubiquinone (CoQ) isoprene intermediates and presents them directly to COQ7, therefore facilitating the COQ7-mediated hydroxylase step. Participates in the biosynthesis of coenzyme Q, also named ubiquinone, an essential lipid-soluble electron transporter for aerobic cellular respiration.</text>
</comment>
<gene>
    <name evidence="8" type="ORF">OCHUTO_0136</name>
</gene>
<comment type="similarity">
    <text evidence="2">Belongs to the COQ9 family.</text>
</comment>
<organism evidence="8 9">
    <name type="scientific">Orientia chuto str. Dubai</name>
    <dbReference type="NCBI Taxonomy" id="1359168"/>
    <lineage>
        <taxon>Bacteria</taxon>
        <taxon>Pseudomonadati</taxon>
        <taxon>Pseudomonadota</taxon>
        <taxon>Alphaproteobacteria</taxon>
        <taxon>Rickettsiales</taxon>
        <taxon>Rickettsiaceae</taxon>
        <taxon>Rickettsieae</taxon>
        <taxon>Orientia</taxon>
    </lineage>
</organism>
<comment type="caution">
    <text evidence="8">The sequence shown here is derived from an EMBL/GenBank/DDBJ whole genome shotgun (WGS) entry which is preliminary data.</text>
</comment>
<dbReference type="PANTHER" id="PTHR21427:SF19">
    <property type="entry name" value="UBIQUINONE BIOSYNTHESIS PROTEIN COQ9, MITOCHONDRIAL"/>
    <property type="match status" value="1"/>
</dbReference>
<dbReference type="OrthoDB" id="7201143at2"/>
<dbReference type="AlphaFoldDB" id="A0A0F3MRL3"/>
<evidence type="ECO:0000313" key="8">
    <source>
        <dbReference type="EMBL" id="KJV57239.1"/>
    </source>
</evidence>
<evidence type="ECO:0000256" key="1">
    <source>
        <dbReference type="ARBA" id="ARBA00004749"/>
    </source>
</evidence>
<dbReference type="EMBL" id="LANP01000002">
    <property type="protein sequence ID" value="KJV57239.1"/>
    <property type="molecule type" value="Genomic_DNA"/>
</dbReference>
<name>A0A0F3MRL3_9RICK</name>
<accession>A0A0F3MRL3</accession>
<keyword evidence="4" id="KW-0809">Transit peptide</keyword>
<protein>
    <submittedName>
        <fullName evidence="8">COQ9 family protein</fullName>
    </submittedName>
</protein>
<dbReference type="Gene3D" id="1.10.357.10">
    <property type="entry name" value="Tetracycline Repressor, domain 2"/>
    <property type="match status" value="1"/>
</dbReference>
<sequence>MDREKTSILEQLINIIPGQGFNIETLSLASQNAGLPSNYWEIIFPNGIKEASYDLERFFDQLMINQLSLIQPPIKTHHKVITALQYRIKLVPQAVALKLCFFYAMPNNYSTAITNSWASCNKIWCYANDRSTDFNYYTKRALLMAAYLPSIAYYIKDSSDNYHKTDYFITKIIEKILNAAKLKQKIKSKKLDDIPIVRFFL</sequence>
<comment type="pathway">
    <text evidence="1">Cofactor biosynthesis; ubiquinone biosynthesis.</text>
</comment>
<keyword evidence="5" id="KW-0446">Lipid-binding</keyword>
<dbReference type="InterPro" id="IPR012762">
    <property type="entry name" value="Ubiq_biosynth_COQ9"/>
</dbReference>
<dbReference type="NCBIfam" id="TIGR02396">
    <property type="entry name" value="diverge_rpsU"/>
    <property type="match status" value="1"/>
</dbReference>
<evidence type="ECO:0000313" key="9">
    <source>
        <dbReference type="Proteomes" id="UP000033616"/>
    </source>
</evidence>